<feature type="domain" description="Rhodopsin" evidence="7">
    <location>
        <begin position="56"/>
        <end position="253"/>
    </location>
</feature>
<dbReference type="Pfam" id="PF20684">
    <property type="entry name" value="Fung_rhodopsin"/>
    <property type="match status" value="1"/>
</dbReference>
<dbReference type="AlphaFoldDB" id="A0AA39WJD8"/>
<dbReference type="EMBL" id="JAULSU010000005">
    <property type="protein sequence ID" value="KAK0616395.1"/>
    <property type="molecule type" value="Genomic_DNA"/>
</dbReference>
<feature type="transmembrane region" description="Helical" evidence="6">
    <location>
        <begin position="229"/>
        <end position="253"/>
    </location>
</feature>
<feature type="transmembrane region" description="Helical" evidence="6">
    <location>
        <begin position="82"/>
        <end position="103"/>
    </location>
</feature>
<dbReference type="PANTHER" id="PTHR33048">
    <property type="entry name" value="PTH11-LIKE INTEGRAL MEMBRANE PROTEIN (AFU_ORTHOLOGUE AFUA_5G11245)"/>
    <property type="match status" value="1"/>
</dbReference>
<dbReference type="GO" id="GO:0016020">
    <property type="term" value="C:membrane"/>
    <property type="evidence" value="ECO:0007669"/>
    <property type="project" value="UniProtKB-SubCell"/>
</dbReference>
<feature type="transmembrane region" description="Helical" evidence="6">
    <location>
        <begin position="204"/>
        <end position="223"/>
    </location>
</feature>
<reference evidence="8" key="1">
    <citation type="submission" date="2023-06" db="EMBL/GenBank/DDBJ databases">
        <title>Genome-scale phylogeny and comparative genomics of the fungal order Sordariales.</title>
        <authorList>
            <consortium name="Lawrence Berkeley National Laboratory"/>
            <person name="Hensen N."/>
            <person name="Bonometti L."/>
            <person name="Westerberg I."/>
            <person name="Brannstrom I.O."/>
            <person name="Guillou S."/>
            <person name="Cros-Aarteil S."/>
            <person name="Calhoun S."/>
            <person name="Haridas S."/>
            <person name="Kuo A."/>
            <person name="Mondo S."/>
            <person name="Pangilinan J."/>
            <person name="Riley R."/>
            <person name="Labutti K."/>
            <person name="Andreopoulos B."/>
            <person name="Lipzen A."/>
            <person name="Chen C."/>
            <person name="Yanf M."/>
            <person name="Daum C."/>
            <person name="Ng V."/>
            <person name="Clum A."/>
            <person name="Steindorff A."/>
            <person name="Ohm R."/>
            <person name="Martin F."/>
            <person name="Silar P."/>
            <person name="Natvig D."/>
            <person name="Lalanne C."/>
            <person name="Gautier V."/>
            <person name="Ament-Velasquez S.L."/>
            <person name="Kruys A."/>
            <person name="Hutchinson M.I."/>
            <person name="Powell A.J."/>
            <person name="Barry K."/>
            <person name="Miller A.N."/>
            <person name="Grigoriev I.V."/>
            <person name="Debuchy R."/>
            <person name="Gladieux P."/>
            <person name="Thoren M.H."/>
            <person name="Johannesson H."/>
        </authorList>
    </citation>
    <scope>NUCLEOTIDE SEQUENCE</scope>
    <source>
        <strain evidence="8">CBS 606.72</strain>
    </source>
</reference>
<dbReference type="Proteomes" id="UP001175000">
    <property type="component" value="Unassembled WGS sequence"/>
</dbReference>
<feature type="transmembrane region" description="Helical" evidence="6">
    <location>
        <begin position="124"/>
        <end position="144"/>
    </location>
</feature>
<keyword evidence="2 6" id="KW-0812">Transmembrane</keyword>
<evidence type="ECO:0000256" key="1">
    <source>
        <dbReference type="ARBA" id="ARBA00004141"/>
    </source>
</evidence>
<gene>
    <name evidence="8" type="ORF">B0T14DRAFT_568003</name>
</gene>
<evidence type="ECO:0000256" key="4">
    <source>
        <dbReference type="ARBA" id="ARBA00023136"/>
    </source>
</evidence>
<evidence type="ECO:0000256" key="5">
    <source>
        <dbReference type="ARBA" id="ARBA00038359"/>
    </source>
</evidence>
<comment type="similarity">
    <text evidence="5">Belongs to the SAT4 family.</text>
</comment>
<comment type="caution">
    <text evidence="8">The sequence shown here is derived from an EMBL/GenBank/DDBJ whole genome shotgun (WGS) entry which is preliminary data.</text>
</comment>
<evidence type="ECO:0000313" key="8">
    <source>
        <dbReference type="EMBL" id="KAK0616395.1"/>
    </source>
</evidence>
<evidence type="ECO:0000259" key="7">
    <source>
        <dbReference type="Pfam" id="PF20684"/>
    </source>
</evidence>
<keyword evidence="4 6" id="KW-0472">Membrane</keyword>
<name>A0AA39WJD8_9PEZI</name>
<keyword evidence="3 6" id="KW-1133">Transmembrane helix</keyword>
<feature type="transmembrane region" description="Helical" evidence="6">
    <location>
        <begin position="53"/>
        <end position="76"/>
    </location>
</feature>
<evidence type="ECO:0000256" key="3">
    <source>
        <dbReference type="ARBA" id="ARBA00022989"/>
    </source>
</evidence>
<dbReference type="InterPro" id="IPR049326">
    <property type="entry name" value="Rhodopsin_dom_fungi"/>
</dbReference>
<dbReference type="InterPro" id="IPR052337">
    <property type="entry name" value="SAT4-like"/>
</dbReference>
<accession>A0AA39WJD8</accession>
<feature type="transmembrane region" description="Helical" evidence="6">
    <location>
        <begin position="20"/>
        <end position="46"/>
    </location>
</feature>
<evidence type="ECO:0000256" key="6">
    <source>
        <dbReference type="SAM" id="Phobius"/>
    </source>
</evidence>
<protein>
    <recommendedName>
        <fullName evidence="7">Rhodopsin domain-containing protein</fullName>
    </recommendedName>
</protein>
<dbReference type="PANTHER" id="PTHR33048:SF42">
    <property type="entry name" value="INTEGRAL MEMBRANE PROTEIN"/>
    <property type="match status" value="1"/>
</dbReference>
<organism evidence="8 9">
    <name type="scientific">Immersiella caudata</name>
    <dbReference type="NCBI Taxonomy" id="314043"/>
    <lineage>
        <taxon>Eukaryota</taxon>
        <taxon>Fungi</taxon>
        <taxon>Dikarya</taxon>
        <taxon>Ascomycota</taxon>
        <taxon>Pezizomycotina</taxon>
        <taxon>Sordariomycetes</taxon>
        <taxon>Sordariomycetidae</taxon>
        <taxon>Sordariales</taxon>
        <taxon>Lasiosphaeriaceae</taxon>
        <taxon>Immersiella</taxon>
    </lineage>
</organism>
<comment type="subcellular location">
    <subcellularLocation>
        <location evidence="1">Membrane</location>
        <topology evidence="1">Multi-pass membrane protein</topology>
    </subcellularLocation>
</comment>
<proteinExistence type="inferred from homology"/>
<sequence>MMRSRHQNLEPPADGIDPDNYGPIILATCWLVEVLSGIIICLRVYCKLKRRPLLFQTANVIVTTVNVSLGGGQHIYRLDPAVIPILGLTGNVAGTLSIIAALLSKASFGFTLIRLTNGAIKWCIYVLLVTMNIFLAMSAVFIWVRCTPVARTCRHEVRGACWAPIVNTSYGLFSGVYSAFVDFTLSFLRWPLIWNLQIRLRENLGVVVAMSMGVFAGLGAIAKDYKSEIVIWGTVETAVTIIAASIPFLRILVVESRPLRECRPQTPKFMFPREVSVEHEIAMDKDSAEWEQFQEITNPGRVVC</sequence>
<evidence type="ECO:0000256" key="2">
    <source>
        <dbReference type="ARBA" id="ARBA00022692"/>
    </source>
</evidence>
<evidence type="ECO:0000313" key="9">
    <source>
        <dbReference type="Proteomes" id="UP001175000"/>
    </source>
</evidence>
<keyword evidence="9" id="KW-1185">Reference proteome</keyword>